<sequence>MPLAIGLGTDDVLLVIGALFLGVVATMAAAKVLRFQRFKVVLFGLVQIEGDPCGVNDSTQAGQGKPDQVGKGESRQSDRDRRKAVARPKKGRSKAVERTGRPD</sequence>
<gene>
    <name evidence="3" type="ORF">BJ999_007098</name>
</gene>
<comment type="caution">
    <text evidence="3">The sequence shown here is derived from an EMBL/GenBank/DDBJ whole genome shotgun (WGS) entry which is preliminary data.</text>
</comment>
<keyword evidence="2" id="KW-0812">Transmembrane</keyword>
<proteinExistence type="predicted"/>
<evidence type="ECO:0000313" key="3">
    <source>
        <dbReference type="EMBL" id="NYE16802.1"/>
    </source>
</evidence>
<protein>
    <submittedName>
        <fullName evidence="3">Uncharacterized protein</fullName>
    </submittedName>
</protein>
<dbReference type="EMBL" id="JACCBT010000001">
    <property type="protein sequence ID" value="NYE16802.1"/>
    <property type="molecule type" value="Genomic_DNA"/>
</dbReference>
<dbReference type="Proteomes" id="UP000591272">
    <property type="component" value="Unassembled WGS sequence"/>
</dbReference>
<keyword evidence="2" id="KW-0472">Membrane</keyword>
<evidence type="ECO:0000256" key="2">
    <source>
        <dbReference type="SAM" id="Phobius"/>
    </source>
</evidence>
<evidence type="ECO:0000313" key="4">
    <source>
        <dbReference type="Proteomes" id="UP000591272"/>
    </source>
</evidence>
<feature type="region of interest" description="Disordered" evidence="1">
    <location>
        <begin position="52"/>
        <end position="103"/>
    </location>
</feature>
<accession>A0A7Y9GHX0</accession>
<feature type="compositionally biased region" description="Basic and acidic residues" evidence="1">
    <location>
        <begin position="94"/>
        <end position="103"/>
    </location>
</feature>
<organism evidence="3 4">
    <name type="scientific">Actinomadura citrea</name>
    <dbReference type="NCBI Taxonomy" id="46158"/>
    <lineage>
        <taxon>Bacteria</taxon>
        <taxon>Bacillati</taxon>
        <taxon>Actinomycetota</taxon>
        <taxon>Actinomycetes</taxon>
        <taxon>Streptosporangiales</taxon>
        <taxon>Thermomonosporaceae</taxon>
        <taxon>Actinomadura</taxon>
    </lineage>
</organism>
<feature type="compositionally biased region" description="Basic residues" evidence="1">
    <location>
        <begin position="84"/>
        <end position="93"/>
    </location>
</feature>
<dbReference type="RefSeq" id="WP_179837285.1">
    <property type="nucleotide sequence ID" value="NZ_BMRD01000002.1"/>
</dbReference>
<feature type="compositionally biased region" description="Basic and acidic residues" evidence="1">
    <location>
        <begin position="68"/>
        <end position="83"/>
    </location>
</feature>
<name>A0A7Y9GHX0_9ACTN</name>
<reference evidence="3 4" key="1">
    <citation type="submission" date="2020-07" db="EMBL/GenBank/DDBJ databases">
        <title>Sequencing the genomes of 1000 actinobacteria strains.</title>
        <authorList>
            <person name="Klenk H.-P."/>
        </authorList>
    </citation>
    <scope>NUCLEOTIDE SEQUENCE [LARGE SCALE GENOMIC DNA]</scope>
    <source>
        <strain evidence="3 4">DSM 43461</strain>
    </source>
</reference>
<dbReference type="AlphaFoldDB" id="A0A7Y9GHX0"/>
<evidence type="ECO:0000256" key="1">
    <source>
        <dbReference type="SAM" id="MobiDB-lite"/>
    </source>
</evidence>
<feature type="transmembrane region" description="Helical" evidence="2">
    <location>
        <begin position="12"/>
        <end position="33"/>
    </location>
</feature>
<keyword evidence="2" id="KW-1133">Transmembrane helix</keyword>
<keyword evidence="4" id="KW-1185">Reference proteome</keyword>